<accession>A0ABN2VJW3</accession>
<keyword evidence="1" id="KW-0472">Membrane</keyword>
<evidence type="ECO:0000313" key="4">
    <source>
        <dbReference type="Proteomes" id="UP001500751"/>
    </source>
</evidence>
<dbReference type="Proteomes" id="UP001500751">
    <property type="component" value="Unassembled WGS sequence"/>
</dbReference>
<protein>
    <recommendedName>
        <fullName evidence="2">TadE-like domain-containing protein</fullName>
    </recommendedName>
</protein>
<dbReference type="Pfam" id="PF07811">
    <property type="entry name" value="TadE"/>
    <property type="match status" value="1"/>
</dbReference>
<evidence type="ECO:0000259" key="2">
    <source>
        <dbReference type="Pfam" id="PF07811"/>
    </source>
</evidence>
<feature type="domain" description="TadE-like" evidence="2">
    <location>
        <begin position="26"/>
        <end position="68"/>
    </location>
</feature>
<evidence type="ECO:0000256" key="1">
    <source>
        <dbReference type="SAM" id="Phobius"/>
    </source>
</evidence>
<organism evidence="3 4">
    <name type="scientific">Catenulispora yoronensis</name>
    <dbReference type="NCBI Taxonomy" id="450799"/>
    <lineage>
        <taxon>Bacteria</taxon>
        <taxon>Bacillati</taxon>
        <taxon>Actinomycetota</taxon>
        <taxon>Actinomycetes</taxon>
        <taxon>Catenulisporales</taxon>
        <taxon>Catenulisporaceae</taxon>
        <taxon>Catenulispora</taxon>
    </lineage>
</organism>
<reference evidence="3 4" key="1">
    <citation type="journal article" date="2019" name="Int. J. Syst. Evol. Microbiol.">
        <title>The Global Catalogue of Microorganisms (GCM) 10K type strain sequencing project: providing services to taxonomists for standard genome sequencing and annotation.</title>
        <authorList>
            <consortium name="The Broad Institute Genomics Platform"/>
            <consortium name="The Broad Institute Genome Sequencing Center for Infectious Disease"/>
            <person name="Wu L."/>
            <person name="Ma J."/>
        </authorList>
    </citation>
    <scope>NUCLEOTIDE SEQUENCE [LARGE SCALE GENOMIC DNA]</scope>
    <source>
        <strain evidence="3 4">JCM 16014</strain>
    </source>
</reference>
<dbReference type="EMBL" id="BAAAQN010000093">
    <property type="protein sequence ID" value="GAA2063755.1"/>
    <property type="molecule type" value="Genomic_DNA"/>
</dbReference>
<keyword evidence="1" id="KW-1133">Transmembrane helix</keyword>
<comment type="caution">
    <text evidence="3">The sequence shown here is derived from an EMBL/GenBank/DDBJ whole genome shotgun (WGS) entry which is preliminary data.</text>
</comment>
<keyword evidence="1" id="KW-0812">Transmembrane</keyword>
<name>A0ABN2VJW3_9ACTN</name>
<keyword evidence="4" id="KW-1185">Reference proteome</keyword>
<dbReference type="InterPro" id="IPR012495">
    <property type="entry name" value="TadE-like_dom"/>
</dbReference>
<feature type="transmembrane region" description="Helical" evidence="1">
    <location>
        <begin position="28"/>
        <end position="49"/>
    </location>
</feature>
<gene>
    <name evidence="3" type="ORF">GCM10009839_88940</name>
</gene>
<sequence length="159" mass="16544">MTRRRPVPRHRAPSRWARLRARRERGSASLELILVTPLFIIFLLMVVAVGRLVDTKIQVDQAVHAAARAASLSMTPGGADDAAQTAAAQALSGAGITCSPMSVNTAVTGTAAGGTARVTLSCTVALGDMSGLGVFPGHKTITSSFSSVIDTYRSTPDQP</sequence>
<proteinExistence type="predicted"/>
<evidence type="ECO:0000313" key="3">
    <source>
        <dbReference type="EMBL" id="GAA2063755.1"/>
    </source>
</evidence>